<dbReference type="NCBIfam" id="TIGR04183">
    <property type="entry name" value="Por_Secre_tail"/>
    <property type="match status" value="1"/>
</dbReference>
<dbReference type="Proteomes" id="UP000198836">
    <property type="component" value="Unassembled WGS sequence"/>
</dbReference>
<keyword evidence="3" id="KW-1185">Reference proteome</keyword>
<evidence type="ECO:0000313" key="2">
    <source>
        <dbReference type="EMBL" id="SFA56508.1"/>
    </source>
</evidence>
<feature type="domain" description="Secretion system C-terminal sorting" evidence="1">
    <location>
        <begin position="78"/>
        <end position="140"/>
    </location>
</feature>
<dbReference type="STRING" id="332999.SAMN04488511_11619"/>
<accession>A0A1I0TXQ5</accession>
<reference evidence="3" key="1">
    <citation type="submission" date="2016-10" db="EMBL/GenBank/DDBJ databases">
        <authorList>
            <person name="Varghese N."/>
            <person name="Submissions S."/>
        </authorList>
    </citation>
    <scope>NUCLEOTIDE SEQUENCE [LARGE SCALE GENOMIC DNA]</scope>
    <source>
        <strain evidence="3">DSM 18130</strain>
    </source>
</reference>
<dbReference type="AlphaFoldDB" id="A0A1I0TXQ5"/>
<dbReference type="Pfam" id="PF18962">
    <property type="entry name" value="Por_Secre_tail"/>
    <property type="match status" value="1"/>
</dbReference>
<protein>
    <submittedName>
        <fullName evidence="2">Por secretion system C-terminal sorting domain-containing protein</fullName>
    </submittedName>
</protein>
<organism evidence="2 3">
    <name type="scientific">Pedobacter suwonensis</name>
    <dbReference type="NCBI Taxonomy" id="332999"/>
    <lineage>
        <taxon>Bacteria</taxon>
        <taxon>Pseudomonadati</taxon>
        <taxon>Bacteroidota</taxon>
        <taxon>Sphingobacteriia</taxon>
        <taxon>Sphingobacteriales</taxon>
        <taxon>Sphingobacteriaceae</taxon>
        <taxon>Pedobacter</taxon>
    </lineage>
</organism>
<dbReference type="EMBL" id="FOJM01000016">
    <property type="protein sequence ID" value="SFA56508.1"/>
    <property type="molecule type" value="Genomic_DNA"/>
</dbReference>
<sequence>MKRYAPLILGIVLAISHDLHAQKLAFSYDASGNQTERRWVCINCPSARQMASDKKTLAKFNNEEIGNGLTTERGLKAYPNPLKELLNLSWGAPEKIFLKTIDIYSVGGNTVFKKSYAPSDRQTSIPFQEFPPGTYLLLGRYSDDKTETIKLIKH</sequence>
<dbReference type="RefSeq" id="WP_090986277.1">
    <property type="nucleotide sequence ID" value="NZ_FOJM01000016.1"/>
</dbReference>
<gene>
    <name evidence="2" type="ORF">SAMN04488511_11619</name>
</gene>
<evidence type="ECO:0000313" key="3">
    <source>
        <dbReference type="Proteomes" id="UP000198836"/>
    </source>
</evidence>
<evidence type="ECO:0000259" key="1">
    <source>
        <dbReference type="Pfam" id="PF18962"/>
    </source>
</evidence>
<dbReference type="InterPro" id="IPR026444">
    <property type="entry name" value="Secre_tail"/>
</dbReference>
<name>A0A1I0TXQ5_9SPHI</name>
<proteinExistence type="predicted"/>
<dbReference type="OrthoDB" id="1266341at2"/>